<proteinExistence type="predicted"/>
<accession>A0A6J5RSY2</accession>
<gene>
    <name evidence="1" type="ORF">UFOVP1290_221</name>
</gene>
<reference evidence="1" key="1">
    <citation type="submission" date="2020-05" db="EMBL/GenBank/DDBJ databases">
        <authorList>
            <person name="Chiriac C."/>
            <person name="Salcher M."/>
            <person name="Ghai R."/>
            <person name="Kavagutti S V."/>
        </authorList>
    </citation>
    <scope>NUCLEOTIDE SEQUENCE</scope>
</reference>
<dbReference type="EMBL" id="LR797252">
    <property type="protein sequence ID" value="CAB4196701.1"/>
    <property type="molecule type" value="Genomic_DNA"/>
</dbReference>
<organism evidence="1">
    <name type="scientific">uncultured Caudovirales phage</name>
    <dbReference type="NCBI Taxonomy" id="2100421"/>
    <lineage>
        <taxon>Viruses</taxon>
        <taxon>Duplodnaviria</taxon>
        <taxon>Heunggongvirae</taxon>
        <taxon>Uroviricota</taxon>
        <taxon>Caudoviricetes</taxon>
        <taxon>Peduoviridae</taxon>
        <taxon>Maltschvirus</taxon>
        <taxon>Maltschvirus maltsch</taxon>
    </lineage>
</organism>
<evidence type="ECO:0000313" key="1">
    <source>
        <dbReference type="EMBL" id="CAB4196701.1"/>
    </source>
</evidence>
<name>A0A6J5RSY2_9CAUD</name>
<protein>
    <submittedName>
        <fullName evidence="1">Uncharacterized protein</fullName>
    </submittedName>
</protein>
<sequence length="111" mass="12961">MKYIKIVADTNDADYIQTFREISEKELAYVMPLIEAIKNNKYSSKSPYNFPMMSHDYEGSDSENVYTMYKDKSISKKMIEKFIELCPASEQGIHTIYSVEVYEVTSIQKLM</sequence>